<dbReference type="InterPro" id="IPR047181">
    <property type="entry name" value="DP13A/B"/>
</dbReference>
<dbReference type="Proteomes" id="UP000695022">
    <property type="component" value="Unplaced"/>
</dbReference>
<dbReference type="SUPFAM" id="SSF103657">
    <property type="entry name" value="BAR/IMD domain-like"/>
    <property type="match status" value="1"/>
</dbReference>
<protein>
    <submittedName>
        <fullName evidence="3">DCC-interacting protein 13-alpha-like</fullName>
    </submittedName>
</protein>
<dbReference type="Pfam" id="PF16746">
    <property type="entry name" value="BAR_3"/>
    <property type="match status" value="1"/>
</dbReference>
<proteinExistence type="predicted"/>
<keyword evidence="2" id="KW-1185">Reference proteome</keyword>
<dbReference type="GeneID" id="106816708"/>
<organism evidence="2 3">
    <name type="scientific">Priapulus caudatus</name>
    <name type="common">Priapulid worm</name>
    <dbReference type="NCBI Taxonomy" id="37621"/>
    <lineage>
        <taxon>Eukaryota</taxon>
        <taxon>Metazoa</taxon>
        <taxon>Ecdysozoa</taxon>
        <taxon>Scalidophora</taxon>
        <taxon>Priapulida</taxon>
        <taxon>Priapulimorpha</taxon>
        <taxon>Priapulimorphida</taxon>
        <taxon>Priapulidae</taxon>
        <taxon>Priapulus</taxon>
    </lineage>
</organism>
<dbReference type="Gene3D" id="1.20.1270.60">
    <property type="entry name" value="Arfaptin homology (AH) domain/BAR domain"/>
    <property type="match status" value="1"/>
</dbReference>
<feature type="non-terminal residue" evidence="3">
    <location>
        <position position="252"/>
    </location>
</feature>
<gene>
    <name evidence="3" type="primary">LOC106816708</name>
</gene>
<dbReference type="PANTHER" id="PTHR46415">
    <property type="entry name" value="ADAPTOR PROTEIN, PHOSPHOTYROSINE INTERACTION, PH DOMAIN AND LEUCINE ZIPPER-CONTAINING 2"/>
    <property type="match status" value="1"/>
</dbReference>
<feature type="domain" description="BAR" evidence="1">
    <location>
        <begin position="45"/>
        <end position="212"/>
    </location>
</feature>
<evidence type="ECO:0000259" key="1">
    <source>
        <dbReference type="Pfam" id="PF16746"/>
    </source>
</evidence>
<dbReference type="InterPro" id="IPR004148">
    <property type="entry name" value="BAR_dom"/>
</dbReference>
<evidence type="ECO:0000313" key="2">
    <source>
        <dbReference type="Proteomes" id="UP000695022"/>
    </source>
</evidence>
<dbReference type="InterPro" id="IPR027267">
    <property type="entry name" value="AH/BAR_dom_sf"/>
</dbReference>
<accession>A0ABM1EX92</accession>
<sequence>MAVRLHIDYSSSSPAQAKQAQCPAFHCEILAANIASSKSRFPLEGEDSILCSTLKQFASTIDEISSWQQVLATQLTDGMMFPLTRFIESDMGEIQRLGNQYEYSSQEHEKAMDRFCRLSKKKYTEKLAADANEDVFVFRKKYHQTGLRYYGALNQLQYKRSCSMLEPLLGYLHAIRSFFKMGHESISVSDLDEFLSNISASVQSVHSEMNTECIKSSENIASIEQQSIYKYYVEPTLNEDMPYIPPNTNLEI</sequence>
<name>A0ABM1EX92_PRICU</name>
<reference evidence="3" key="1">
    <citation type="submission" date="2025-08" db="UniProtKB">
        <authorList>
            <consortium name="RefSeq"/>
        </authorList>
    </citation>
    <scope>IDENTIFICATION</scope>
</reference>
<dbReference type="PANTHER" id="PTHR46415:SF2">
    <property type="entry name" value="BETA, PUTATIVE-RELATED"/>
    <property type="match status" value="1"/>
</dbReference>
<evidence type="ECO:0000313" key="3">
    <source>
        <dbReference type="RefSeq" id="XP_014676813.1"/>
    </source>
</evidence>
<dbReference type="RefSeq" id="XP_014676813.1">
    <property type="nucleotide sequence ID" value="XM_014821327.1"/>
</dbReference>